<dbReference type="PANTHER" id="PTHR21363:SF0">
    <property type="entry name" value="PREPHENATE DEHYDROGENASE [NADP(+)]"/>
    <property type="match status" value="1"/>
</dbReference>
<accession>A0A939HMJ1</accession>
<evidence type="ECO:0000256" key="8">
    <source>
        <dbReference type="ARBA" id="ARBA00023141"/>
    </source>
</evidence>
<dbReference type="FunFam" id="3.40.50.720:FF:000208">
    <property type="entry name" value="Prephenate dehydrogenase"/>
    <property type="match status" value="1"/>
</dbReference>
<evidence type="ECO:0000256" key="4">
    <source>
        <dbReference type="ARBA" id="ARBA00022498"/>
    </source>
</evidence>
<evidence type="ECO:0000256" key="1">
    <source>
        <dbReference type="ARBA" id="ARBA00005067"/>
    </source>
</evidence>
<dbReference type="Proteomes" id="UP000664073">
    <property type="component" value="Unassembled WGS sequence"/>
</dbReference>
<evidence type="ECO:0000256" key="5">
    <source>
        <dbReference type="ARBA" id="ARBA00022605"/>
    </source>
</evidence>
<feature type="domain" description="Prephenate/arogenate dehydrogenase" evidence="10">
    <location>
        <begin position="5"/>
        <end position="293"/>
    </location>
</feature>
<evidence type="ECO:0000256" key="9">
    <source>
        <dbReference type="ARBA" id="ARBA00049260"/>
    </source>
</evidence>
<dbReference type="FunFam" id="1.10.3660.10:FF:000003">
    <property type="entry name" value="Prephenate dehydrogenase"/>
    <property type="match status" value="1"/>
</dbReference>
<dbReference type="PROSITE" id="PS51176">
    <property type="entry name" value="PDH_ADH"/>
    <property type="match status" value="1"/>
</dbReference>
<dbReference type="InterPro" id="IPR008927">
    <property type="entry name" value="6-PGluconate_DH-like_C_sf"/>
</dbReference>
<organism evidence="11 12">
    <name type="scientific">Acetobacter garciniae</name>
    <dbReference type="NCBI Taxonomy" id="2817435"/>
    <lineage>
        <taxon>Bacteria</taxon>
        <taxon>Pseudomonadati</taxon>
        <taxon>Pseudomonadota</taxon>
        <taxon>Alphaproteobacteria</taxon>
        <taxon>Acetobacterales</taxon>
        <taxon>Acetobacteraceae</taxon>
        <taxon>Acetobacter</taxon>
    </lineage>
</organism>
<reference evidence="11" key="1">
    <citation type="submission" date="2021-03" db="EMBL/GenBank/DDBJ databases">
        <title>The complete genome sequence of Acetobacter sp. TBRC 12339.</title>
        <authorList>
            <person name="Charoenyingcharoen P."/>
            <person name="Yukphan P."/>
        </authorList>
    </citation>
    <scope>NUCLEOTIDE SEQUENCE</scope>
    <source>
        <strain evidence="11">TBRC 12339</strain>
    </source>
</reference>
<evidence type="ECO:0000313" key="12">
    <source>
        <dbReference type="Proteomes" id="UP000664073"/>
    </source>
</evidence>
<dbReference type="GO" id="GO:0006571">
    <property type="term" value="P:tyrosine biosynthetic process"/>
    <property type="evidence" value="ECO:0007669"/>
    <property type="project" value="UniProtKB-KW"/>
</dbReference>
<comment type="catalytic activity">
    <reaction evidence="9">
        <text>prephenate + NAD(+) = 3-(4-hydroxyphenyl)pyruvate + CO2 + NADH</text>
        <dbReference type="Rhea" id="RHEA:13869"/>
        <dbReference type="ChEBI" id="CHEBI:16526"/>
        <dbReference type="ChEBI" id="CHEBI:29934"/>
        <dbReference type="ChEBI" id="CHEBI:36242"/>
        <dbReference type="ChEBI" id="CHEBI:57540"/>
        <dbReference type="ChEBI" id="CHEBI:57945"/>
        <dbReference type="EC" id="1.3.1.12"/>
    </reaction>
</comment>
<dbReference type="RefSeq" id="WP_207845700.1">
    <property type="nucleotide sequence ID" value="NZ_JAFVMH010000002.1"/>
</dbReference>
<proteinExistence type="inferred from homology"/>
<keyword evidence="4" id="KW-0827">Tyrosine biosynthesis</keyword>
<keyword evidence="7" id="KW-0520">NAD</keyword>
<evidence type="ECO:0000256" key="3">
    <source>
        <dbReference type="ARBA" id="ARBA00012068"/>
    </source>
</evidence>
<evidence type="ECO:0000259" key="10">
    <source>
        <dbReference type="PROSITE" id="PS51176"/>
    </source>
</evidence>
<comment type="similarity">
    <text evidence="2">Belongs to the prephenate/arogenate dehydrogenase family.</text>
</comment>
<name>A0A939HMJ1_9PROT</name>
<dbReference type="PANTHER" id="PTHR21363">
    <property type="entry name" value="PREPHENATE DEHYDROGENASE"/>
    <property type="match status" value="1"/>
</dbReference>
<dbReference type="InterPro" id="IPR003099">
    <property type="entry name" value="Prephen_DH"/>
</dbReference>
<dbReference type="EMBL" id="JAFVMH010000002">
    <property type="protein sequence ID" value="MBO1324861.1"/>
    <property type="molecule type" value="Genomic_DNA"/>
</dbReference>
<dbReference type="Pfam" id="PF20463">
    <property type="entry name" value="PDH_C"/>
    <property type="match status" value="1"/>
</dbReference>
<keyword evidence="8" id="KW-0057">Aromatic amino acid biosynthesis</keyword>
<protein>
    <recommendedName>
        <fullName evidence="3">prephenate dehydrogenase</fullName>
        <ecNumber evidence="3">1.3.1.12</ecNumber>
    </recommendedName>
</protein>
<evidence type="ECO:0000313" key="11">
    <source>
        <dbReference type="EMBL" id="MBO1324861.1"/>
    </source>
</evidence>
<dbReference type="InterPro" id="IPR036291">
    <property type="entry name" value="NAD(P)-bd_dom_sf"/>
</dbReference>
<dbReference type="AlphaFoldDB" id="A0A939HMJ1"/>
<evidence type="ECO:0000256" key="7">
    <source>
        <dbReference type="ARBA" id="ARBA00023027"/>
    </source>
</evidence>
<dbReference type="GO" id="GO:0070403">
    <property type="term" value="F:NAD+ binding"/>
    <property type="evidence" value="ECO:0007669"/>
    <property type="project" value="InterPro"/>
</dbReference>
<dbReference type="Pfam" id="PF02153">
    <property type="entry name" value="PDH_N"/>
    <property type="match status" value="1"/>
</dbReference>
<dbReference type="GO" id="GO:0008977">
    <property type="term" value="F:prephenate dehydrogenase (NAD+) activity"/>
    <property type="evidence" value="ECO:0007669"/>
    <property type="project" value="UniProtKB-EC"/>
</dbReference>
<dbReference type="GO" id="GO:0004665">
    <property type="term" value="F:prephenate dehydrogenase (NADP+) activity"/>
    <property type="evidence" value="ECO:0007669"/>
    <property type="project" value="InterPro"/>
</dbReference>
<gene>
    <name evidence="11" type="ORF">J2D77_06820</name>
</gene>
<comment type="caution">
    <text evidence="11">The sequence shown here is derived from an EMBL/GenBank/DDBJ whole genome shotgun (WGS) entry which is preliminary data.</text>
</comment>
<dbReference type="InterPro" id="IPR050812">
    <property type="entry name" value="Preph/Arog_dehydrog"/>
</dbReference>
<sequence length="293" mass="31432">MPVFGTLVVVGPGLIGSSVLRRAKARGDLAQRLIAVDSSEQVCARVRELGIADEATTDITTAVAQADCVMLCVPVGAMGAVAATVVPAMKSGAVLTDVGSTKVSVIEAITPSLRADIAYVPAHPMAGTEFSGPDAGLANLFEDRWCLLTPLACTTAQSLHDIRSLWERCGARLREMTPSHHDRVCAIVSHLPHLLAFTICGTADHLAAETRSEVLDFAASGFRDFTRIAASDPIMWRDIFLANKTALLEMLGRFMEDAKAMGRAIEEDDTAYIVSRIEEGRAIRKSLQENRQA</sequence>
<dbReference type="InterPro" id="IPR046825">
    <property type="entry name" value="PDH_C"/>
</dbReference>
<keyword evidence="5" id="KW-0028">Amino-acid biosynthesis</keyword>
<dbReference type="Gene3D" id="1.10.3660.10">
    <property type="entry name" value="6-phosphogluconate dehydrogenase C-terminal like domain"/>
    <property type="match status" value="1"/>
</dbReference>
<evidence type="ECO:0000256" key="2">
    <source>
        <dbReference type="ARBA" id="ARBA00007964"/>
    </source>
</evidence>
<comment type="pathway">
    <text evidence="1">Amino-acid biosynthesis; L-tyrosine biosynthesis; (4-hydroxyphenyl)pyruvate from prephenate (NAD(+) route): step 1/1.</text>
</comment>
<dbReference type="SUPFAM" id="SSF48179">
    <property type="entry name" value="6-phosphogluconate dehydrogenase C-terminal domain-like"/>
    <property type="match status" value="1"/>
</dbReference>
<keyword evidence="12" id="KW-1185">Reference proteome</keyword>
<dbReference type="EC" id="1.3.1.12" evidence="3"/>
<evidence type="ECO:0000256" key="6">
    <source>
        <dbReference type="ARBA" id="ARBA00023002"/>
    </source>
</evidence>
<keyword evidence="6" id="KW-0560">Oxidoreductase</keyword>
<dbReference type="SUPFAM" id="SSF51735">
    <property type="entry name" value="NAD(P)-binding Rossmann-fold domains"/>
    <property type="match status" value="1"/>
</dbReference>
<dbReference type="InterPro" id="IPR046826">
    <property type="entry name" value="PDH_N"/>
</dbReference>
<dbReference type="Gene3D" id="3.40.50.720">
    <property type="entry name" value="NAD(P)-binding Rossmann-like Domain"/>
    <property type="match status" value="1"/>
</dbReference>